<dbReference type="GO" id="GO:0006397">
    <property type="term" value="P:mRNA processing"/>
    <property type="evidence" value="ECO:0007669"/>
    <property type="project" value="UniProtKB-KW"/>
</dbReference>
<evidence type="ECO:0000256" key="8">
    <source>
        <dbReference type="ARBA" id="ARBA00023306"/>
    </source>
</evidence>
<feature type="region of interest" description="Disordered" evidence="9">
    <location>
        <begin position="99"/>
        <end position="127"/>
    </location>
</feature>
<comment type="subcellular location">
    <subcellularLocation>
        <location evidence="2">Cytoplasm</location>
    </subcellularLocation>
    <subcellularLocation>
        <location evidence="1">Nucleus</location>
    </subcellularLocation>
</comment>
<name>A0A6G1H7S7_9PEZI</name>
<evidence type="ECO:0000256" key="9">
    <source>
        <dbReference type="SAM" id="MobiDB-lite"/>
    </source>
</evidence>
<dbReference type="InterPro" id="IPR024974">
    <property type="entry name" value="Sde2_N"/>
</dbReference>
<dbReference type="PANTHER" id="PTHR12786:SF1">
    <property type="entry name" value="SPLICING REGULATOR SDE2"/>
    <property type="match status" value="1"/>
</dbReference>
<feature type="region of interest" description="Disordered" evidence="9">
    <location>
        <begin position="166"/>
        <end position="188"/>
    </location>
</feature>
<evidence type="ECO:0000256" key="2">
    <source>
        <dbReference type="ARBA" id="ARBA00004496"/>
    </source>
</evidence>
<evidence type="ECO:0000313" key="13">
    <source>
        <dbReference type="Proteomes" id="UP000800041"/>
    </source>
</evidence>
<evidence type="ECO:0000259" key="10">
    <source>
        <dbReference type="Pfam" id="PF13019"/>
    </source>
</evidence>
<feature type="region of interest" description="Disordered" evidence="9">
    <location>
        <begin position="212"/>
        <end position="291"/>
    </location>
</feature>
<dbReference type="GO" id="GO:0005737">
    <property type="term" value="C:cytoplasm"/>
    <property type="evidence" value="ECO:0007669"/>
    <property type="project" value="UniProtKB-SubCell"/>
</dbReference>
<keyword evidence="13" id="KW-1185">Reference proteome</keyword>
<evidence type="ECO:0000256" key="5">
    <source>
        <dbReference type="ARBA" id="ARBA00022664"/>
    </source>
</evidence>
<dbReference type="PANTHER" id="PTHR12786">
    <property type="entry name" value="SPLICING FACTOR SF3A-RELATED"/>
    <property type="match status" value="1"/>
</dbReference>
<feature type="domain" description="SDE2-like" evidence="11">
    <location>
        <begin position="89"/>
        <end position="205"/>
    </location>
</feature>
<evidence type="ECO:0000256" key="1">
    <source>
        <dbReference type="ARBA" id="ARBA00004123"/>
    </source>
</evidence>
<keyword evidence="4" id="KW-0963">Cytoplasm</keyword>
<protein>
    <submittedName>
        <fullName evidence="12">Uncharacterized protein</fullName>
    </submittedName>
</protein>
<feature type="domain" description="Sde2 ubiquitin" evidence="10">
    <location>
        <begin position="6"/>
        <end position="88"/>
    </location>
</feature>
<dbReference type="GO" id="GO:0008380">
    <property type="term" value="P:RNA splicing"/>
    <property type="evidence" value="ECO:0007669"/>
    <property type="project" value="UniProtKB-KW"/>
</dbReference>
<comment type="similarity">
    <text evidence="3">Belongs to the SDE2 family.</text>
</comment>
<evidence type="ECO:0000313" key="12">
    <source>
        <dbReference type="EMBL" id="KAF1989018.1"/>
    </source>
</evidence>
<evidence type="ECO:0000256" key="4">
    <source>
        <dbReference type="ARBA" id="ARBA00022490"/>
    </source>
</evidence>
<organism evidence="12 13">
    <name type="scientific">Aulographum hederae CBS 113979</name>
    <dbReference type="NCBI Taxonomy" id="1176131"/>
    <lineage>
        <taxon>Eukaryota</taxon>
        <taxon>Fungi</taxon>
        <taxon>Dikarya</taxon>
        <taxon>Ascomycota</taxon>
        <taxon>Pezizomycotina</taxon>
        <taxon>Dothideomycetes</taxon>
        <taxon>Pleosporomycetidae</taxon>
        <taxon>Aulographales</taxon>
        <taxon>Aulographaceae</taxon>
    </lineage>
</organism>
<proteinExistence type="inferred from homology"/>
<evidence type="ECO:0000256" key="3">
    <source>
        <dbReference type="ARBA" id="ARBA00008726"/>
    </source>
</evidence>
<dbReference type="EMBL" id="ML977146">
    <property type="protein sequence ID" value="KAF1989018.1"/>
    <property type="molecule type" value="Genomic_DNA"/>
</dbReference>
<accession>A0A6G1H7S7</accession>
<evidence type="ECO:0000256" key="7">
    <source>
        <dbReference type="ARBA" id="ARBA00023242"/>
    </source>
</evidence>
<feature type="compositionally biased region" description="Polar residues" evidence="9">
    <location>
        <begin position="113"/>
        <end position="122"/>
    </location>
</feature>
<keyword evidence="8" id="KW-0131">Cell cycle</keyword>
<dbReference type="Proteomes" id="UP000800041">
    <property type="component" value="Unassembled WGS sequence"/>
</dbReference>
<dbReference type="InterPro" id="IPR051421">
    <property type="entry name" value="RNA_Proc_DNA_Dmg_Regulator"/>
</dbReference>
<feature type="compositionally biased region" description="Acidic residues" evidence="9">
    <location>
        <begin position="231"/>
        <end position="241"/>
    </location>
</feature>
<dbReference type="OrthoDB" id="547031at2759"/>
<keyword evidence="5" id="KW-0507">mRNA processing</keyword>
<feature type="compositionally biased region" description="Acidic residues" evidence="9">
    <location>
        <begin position="258"/>
        <end position="275"/>
    </location>
</feature>
<dbReference type="AlphaFoldDB" id="A0A6G1H7S7"/>
<dbReference type="Pfam" id="PF13019">
    <property type="entry name" value="Sde2_N_Ubi_yeast"/>
    <property type="match status" value="1"/>
</dbReference>
<gene>
    <name evidence="12" type="ORF">K402DRAFT_391174</name>
</gene>
<dbReference type="GO" id="GO:0005634">
    <property type="term" value="C:nucleus"/>
    <property type="evidence" value="ECO:0007669"/>
    <property type="project" value="UniProtKB-SubCell"/>
</dbReference>
<dbReference type="InterPro" id="IPR053822">
    <property type="entry name" value="SDE2-like_dom"/>
</dbReference>
<keyword evidence="7" id="KW-0539">Nucleus</keyword>
<evidence type="ECO:0000256" key="6">
    <source>
        <dbReference type="ARBA" id="ARBA00023187"/>
    </source>
</evidence>
<feature type="compositionally biased region" description="Basic and acidic residues" evidence="9">
    <location>
        <begin position="166"/>
        <end position="175"/>
    </location>
</feature>
<sequence length="291" mass="31634">MAPRTINVLVSTFPGLDLPSTLSVPVDSSARISDFADTLSTRIPHLDQLIITTNSNRQVLPHSSQPLASLLSSESDDLLPLRLTTRLCGGKGGFGSMLRATGGKMSSKRNRNQGEQNGSSRNLEGRRIRTVNEAKALAEYLAVKPGMDKKEKEERKKRWESIVEEAERREQEIKDGTGPGGQKTRLDGKWVEAKEEAGEKAREAILKALQAGDVGMVHGLKESDESASASAEDESSGEDEIPATKTNAKAQPKAIWGWDDDDESMSEDEEDEEQEAPPAQPEVVDKGKGKA</sequence>
<evidence type="ECO:0000259" key="11">
    <source>
        <dbReference type="Pfam" id="PF22782"/>
    </source>
</evidence>
<keyword evidence="6" id="KW-0508">mRNA splicing</keyword>
<dbReference type="Pfam" id="PF22782">
    <property type="entry name" value="SDE2"/>
    <property type="match status" value="1"/>
</dbReference>
<reference evidence="12" key="1">
    <citation type="journal article" date="2020" name="Stud. Mycol.">
        <title>101 Dothideomycetes genomes: a test case for predicting lifestyles and emergence of pathogens.</title>
        <authorList>
            <person name="Haridas S."/>
            <person name="Albert R."/>
            <person name="Binder M."/>
            <person name="Bloem J."/>
            <person name="Labutti K."/>
            <person name="Salamov A."/>
            <person name="Andreopoulos B."/>
            <person name="Baker S."/>
            <person name="Barry K."/>
            <person name="Bills G."/>
            <person name="Bluhm B."/>
            <person name="Cannon C."/>
            <person name="Castanera R."/>
            <person name="Culley D."/>
            <person name="Daum C."/>
            <person name="Ezra D."/>
            <person name="Gonzalez J."/>
            <person name="Henrissat B."/>
            <person name="Kuo A."/>
            <person name="Liang C."/>
            <person name="Lipzen A."/>
            <person name="Lutzoni F."/>
            <person name="Magnuson J."/>
            <person name="Mondo S."/>
            <person name="Nolan M."/>
            <person name="Ohm R."/>
            <person name="Pangilinan J."/>
            <person name="Park H.-J."/>
            <person name="Ramirez L."/>
            <person name="Alfaro M."/>
            <person name="Sun H."/>
            <person name="Tritt A."/>
            <person name="Yoshinaga Y."/>
            <person name="Zwiers L.-H."/>
            <person name="Turgeon B."/>
            <person name="Goodwin S."/>
            <person name="Spatafora J."/>
            <person name="Crous P."/>
            <person name="Grigoriev I."/>
        </authorList>
    </citation>
    <scope>NUCLEOTIDE SEQUENCE</scope>
    <source>
        <strain evidence="12">CBS 113979</strain>
    </source>
</reference>